<organism evidence="1 2">
    <name type="scientific">Ricinus communis</name>
    <name type="common">Castor bean</name>
    <dbReference type="NCBI Taxonomy" id="3988"/>
    <lineage>
        <taxon>Eukaryota</taxon>
        <taxon>Viridiplantae</taxon>
        <taxon>Streptophyta</taxon>
        <taxon>Embryophyta</taxon>
        <taxon>Tracheophyta</taxon>
        <taxon>Spermatophyta</taxon>
        <taxon>Magnoliopsida</taxon>
        <taxon>eudicotyledons</taxon>
        <taxon>Gunneridae</taxon>
        <taxon>Pentapetalae</taxon>
        <taxon>rosids</taxon>
        <taxon>fabids</taxon>
        <taxon>Malpighiales</taxon>
        <taxon>Euphorbiaceae</taxon>
        <taxon>Acalyphoideae</taxon>
        <taxon>Acalypheae</taxon>
        <taxon>Ricinus</taxon>
    </lineage>
</organism>
<accession>B9TD92</accession>
<gene>
    <name evidence="1" type="ORF">RCOM_1896950</name>
</gene>
<name>B9TD92_RICCO</name>
<dbReference type="EMBL" id="EQ978002">
    <property type="protein sequence ID" value="EEF26173.1"/>
    <property type="molecule type" value="Genomic_DNA"/>
</dbReference>
<evidence type="ECO:0000313" key="2">
    <source>
        <dbReference type="Proteomes" id="UP000008311"/>
    </source>
</evidence>
<sequence>TLGGNARQIRKADDDTIGLLHLKIVRHLFLVNRAFEIVRVFDCRLRIARKHNCYTKHSSGSPHNHVPFTSLTISAMLFAAARFEGSQVSPVGSGETSHEVEASVHLSRDGLPPRFEKRRMPPMLRYFDS</sequence>
<keyword evidence="2" id="KW-1185">Reference proteome</keyword>
<dbReference type="InParanoid" id="B9TD92"/>
<proteinExistence type="predicted"/>
<dbReference type="AlphaFoldDB" id="B9TD92"/>
<protein>
    <submittedName>
        <fullName evidence="1">Uncharacterized protein</fullName>
    </submittedName>
</protein>
<reference evidence="2" key="1">
    <citation type="journal article" date="2010" name="Nat. Biotechnol.">
        <title>Draft genome sequence of the oilseed species Ricinus communis.</title>
        <authorList>
            <person name="Chan A.P."/>
            <person name="Crabtree J."/>
            <person name="Zhao Q."/>
            <person name="Lorenzi H."/>
            <person name="Orvis J."/>
            <person name="Puiu D."/>
            <person name="Melake-Berhan A."/>
            <person name="Jones K.M."/>
            <person name="Redman J."/>
            <person name="Chen G."/>
            <person name="Cahoon E.B."/>
            <person name="Gedil M."/>
            <person name="Stanke M."/>
            <person name="Haas B.J."/>
            <person name="Wortman J.R."/>
            <person name="Fraser-Liggett C.M."/>
            <person name="Ravel J."/>
            <person name="Rabinowicz P.D."/>
        </authorList>
    </citation>
    <scope>NUCLEOTIDE SEQUENCE [LARGE SCALE GENOMIC DNA]</scope>
    <source>
        <strain evidence="2">cv. Hale</strain>
    </source>
</reference>
<dbReference type="Proteomes" id="UP000008311">
    <property type="component" value="Unassembled WGS sequence"/>
</dbReference>
<feature type="non-terminal residue" evidence="1">
    <location>
        <position position="1"/>
    </location>
</feature>
<evidence type="ECO:0000313" key="1">
    <source>
        <dbReference type="EMBL" id="EEF26173.1"/>
    </source>
</evidence>